<dbReference type="SUPFAM" id="SSF53383">
    <property type="entry name" value="PLP-dependent transferases"/>
    <property type="match status" value="1"/>
</dbReference>
<reference evidence="3" key="1">
    <citation type="submission" date="2018-05" db="EMBL/GenBank/DDBJ databases">
        <authorList>
            <person name="Lanie J.A."/>
            <person name="Ng W.-L."/>
            <person name="Kazmierczak K.M."/>
            <person name="Andrzejewski T.M."/>
            <person name="Davidsen T.M."/>
            <person name="Wayne K.J."/>
            <person name="Tettelin H."/>
            <person name="Glass J.I."/>
            <person name="Rusch D."/>
            <person name="Podicherti R."/>
            <person name="Tsui H.-C.T."/>
            <person name="Winkler M.E."/>
        </authorList>
    </citation>
    <scope>NUCLEOTIDE SEQUENCE</scope>
</reference>
<dbReference type="PANTHER" id="PTHR11601">
    <property type="entry name" value="CYSTEINE DESULFURYLASE FAMILY MEMBER"/>
    <property type="match status" value="1"/>
</dbReference>
<dbReference type="InterPro" id="IPR015422">
    <property type="entry name" value="PyrdxlP-dep_Trfase_small"/>
</dbReference>
<dbReference type="EMBL" id="UINC01143646">
    <property type="protein sequence ID" value="SVD32683.1"/>
    <property type="molecule type" value="Genomic_DNA"/>
</dbReference>
<dbReference type="AlphaFoldDB" id="A0A382UEJ9"/>
<accession>A0A382UEJ9</accession>
<dbReference type="PANTHER" id="PTHR11601:SF34">
    <property type="entry name" value="CYSTEINE DESULFURASE"/>
    <property type="match status" value="1"/>
</dbReference>
<dbReference type="Gene3D" id="3.90.1150.10">
    <property type="entry name" value="Aspartate Aminotransferase, domain 1"/>
    <property type="match status" value="1"/>
</dbReference>
<feature type="non-terminal residue" evidence="3">
    <location>
        <position position="1"/>
    </location>
</feature>
<sequence length="103" mass="10988">IYVNGPESDGRIANNINVSIKGIEIESLIINLDMLGVAVSSGSACTSGSIEPSHVLLGLGLPADLSGSSLRITFGKGNTDEHINMVQDNLPDIIERIRFLKKR</sequence>
<dbReference type="InterPro" id="IPR000192">
    <property type="entry name" value="Aminotrans_V_dom"/>
</dbReference>
<proteinExistence type="predicted"/>
<protein>
    <recommendedName>
        <fullName evidence="2">Aminotransferase class V domain-containing protein</fullName>
    </recommendedName>
</protein>
<dbReference type="Pfam" id="PF00266">
    <property type="entry name" value="Aminotran_5"/>
    <property type="match status" value="1"/>
</dbReference>
<feature type="domain" description="Aminotransferase class V" evidence="2">
    <location>
        <begin position="3"/>
        <end position="84"/>
    </location>
</feature>
<dbReference type="InterPro" id="IPR015424">
    <property type="entry name" value="PyrdxlP-dep_Trfase"/>
</dbReference>
<evidence type="ECO:0000256" key="1">
    <source>
        <dbReference type="ARBA" id="ARBA00001933"/>
    </source>
</evidence>
<comment type="cofactor">
    <cofactor evidence="1">
        <name>pyridoxal 5'-phosphate</name>
        <dbReference type="ChEBI" id="CHEBI:597326"/>
    </cofactor>
</comment>
<evidence type="ECO:0000313" key="3">
    <source>
        <dbReference type="EMBL" id="SVD32683.1"/>
    </source>
</evidence>
<name>A0A382UEJ9_9ZZZZ</name>
<organism evidence="3">
    <name type="scientific">marine metagenome</name>
    <dbReference type="NCBI Taxonomy" id="408172"/>
    <lineage>
        <taxon>unclassified sequences</taxon>
        <taxon>metagenomes</taxon>
        <taxon>ecological metagenomes</taxon>
    </lineage>
</organism>
<gene>
    <name evidence="3" type="ORF">METZ01_LOCUS385537</name>
</gene>
<evidence type="ECO:0000259" key="2">
    <source>
        <dbReference type="Pfam" id="PF00266"/>
    </source>
</evidence>